<dbReference type="InParanoid" id="A0A7N2LLT6"/>
<dbReference type="EnsemblPlants" id="QL05p019360:mrna">
    <property type="protein sequence ID" value="QL05p019360:mrna:CDS:1"/>
    <property type="gene ID" value="QL05p019360"/>
</dbReference>
<dbReference type="AlphaFoldDB" id="A0A7N2LLT6"/>
<dbReference type="EMBL" id="LRBV02000005">
    <property type="status" value="NOT_ANNOTATED_CDS"/>
    <property type="molecule type" value="Genomic_DNA"/>
</dbReference>
<dbReference type="Proteomes" id="UP000594261">
    <property type="component" value="Chromosome 5"/>
</dbReference>
<keyword evidence="1" id="KW-0812">Transmembrane</keyword>
<reference evidence="2" key="2">
    <citation type="submission" date="2021-01" db="UniProtKB">
        <authorList>
            <consortium name="EnsemblPlants"/>
        </authorList>
    </citation>
    <scope>IDENTIFICATION</scope>
</reference>
<dbReference type="Gramene" id="QL05p019360:mrna">
    <property type="protein sequence ID" value="QL05p019360:mrna:CDS:1"/>
    <property type="gene ID" value="QL05p019360"/>
</dbReference>
<feature type="transmembrane region" description="Helical" evidence="1">
    <location>
        <begin position="12"/>
        <end position="35"/>
    </location>
</feature>
<evidence type="ECO:0000313" key="2">
    <source>
        <dbReference type="EnsemblPlants" id="QL05p019360:mrna:CDS:1"/>
    </source>
</evidence>
<accession>A0A7N2LLT6</accession>
<keyword evidence="1" id="KW-0472">Membrane</keyword>
<keyword evidence="3" id="KW-1185">Reference proteome</keyword>
<evidence type="ECO:0000256" key="1">
    <source>
        <dbReference type="SAM" id="Phobius"/>
    </source>
</evidence>
<sequence length="289" mass="32228">MVFPLWGMGKQFLIGLALGIFSLLPFFPLALHTMYDLVIFCHPKEAEDGGESESQIGVIPNMEIDFGGEDNTAYVTNVTHGEDMANPSNMQALKYNNDTESLAQLEGINFELLVPNLESMNHGIKELEVVRFGSDKGSLEEFNAKSNIGVPGIKESSVKLATFQCIVISTVEIEEQPTNVRTWMIWHRRNALRISDKPVPILQVLQDAQFAQASYVYSIPPKPPDSGSLADQHTGWIASMADSVSLPFSVEITMTVWTKWTHRNRVRTNHPCCSPNQLANMAKELLTEF</sequence>
<keyword evidence="1" id="KW-1133">Transmembrane helix</keyword>
<name>A0A7N2LLT6_QUELO</name>
<evidence type="ECO:0000313" key="3">
    <source>
        <dbReference type="Proteomes" id="UP000594261"/>
    </source>
</evidence>
<protein>
    <submittedName>
        <fullName evidence="2">Uncharacterized protein</fullName>
    </submittedName>
</protein>
<organism evidence="2 3">
    <name type="scientific">Quercus lobata</name>
    <name type="common">Valley oak</name>
    <dbReference type="NCBI Taxonomy" id="97700"/>
    <lineage>
        <taxon>Eukaryota</taxon>
        <taxon>Viridiplantae</taxon>
        <taxon>Streptophyta</taxon>
        <taxon>Embryophyta</taxon>
        <taxon>Tracheophyta</taxon>
        <taxon>Spermatophyta</taxon>
        <taxon>Magnoliopsida</taxon>
        <taxon>eudicotyledons</taxon>
        <taxon>Gunneridae</taxon>
        <taxon>Pentapetalae</taxon>
        <taxon>rosids</taxon>
        <taxon>fabids</taxon>
        <taxon>Fagales</taxon>
        <taxon>Fagaceae</taxon>
        <taxon>Quercus</taxon>
    </lineage>
</organism>
<reference evidence="2 3" key="1">
    <citation type="journal article" date="2016" name="G3 (Bethesda)">
        <title>First Draft Assembly and Annotation of the Genome of a California Endemic Oak Quercus lobata Nee (Fagaceae).</title>
        <authorList>
            <person name="Sork V.L."/>
            <person name="Fitz-Gibbon S.T."/>
            <person name="Puiu D."/>
            <person name="Crepeau M."/>
            <person name="Gugger P.F."/>
            <person name="Sherman R."/>
            <person name="Stevens K."/>
            <person name="Langley C.H."/>
            <person name="Pellegrini M."/>
            <person name="Salzberg S.L."/>
        </authorList>
    </citation>
    <scope>NUCLEOTIDE SEQUENCE [LARGE SCALE GENOMIC DNA]</scope>
    <source>
        <strain evidence="2 3">cv. SW786</strain>
    </source>
</reference>
<proteinExistence type="predicted"/>